<comment type="similarity">
    <text evidence="2">Belongs to the membrane fusion protein (MFP) (TC 8.A.1) family.</text>
</comment>
<dbReference type="Gene3D" id="2.40.50.100">
    <property type="match status" value="1"/>
</dbReference>
<dbReference type="GO" id="GO:0022857">
    <property type="term" value="F:transmembrane transporter activity"/>
    <property type="evidence" value="ECO:0007669"/>
    <property type="project" value="InterPro"/>
</dbReference>
<feature type="compositionally biased region" description="Polar residues" evidence="4">
    <location>
        <begin position="399"/>
        <end position="411"/>
    </location>
</feature>
<evidence type="ECO:0000259" key="6">
    <source>
        <dbReference type="Pfam" id="PF25917"/>
    </source>
</evidence>
<evidence type="ECO:0000256" key="3">
    <source>
        <dbReference type="SAM" id="Coils"/>
    </source>
</evidence>
<organism evidence="9 10">
    <name type="scientific">Suttonella ornithocola</name>
    <dbReference type="NCBI Taxonomy" id="279832"/>
    <lineage>
        <taxon>Bacteria</taxon>
        <taxon>Pseudomonadati</taxon>
        <taxon>Pseudomonadota</taxon>
        <taxon>Gammaproteobacteria</taxon>
        <taxon>Cardiobacteriales</taxon>
        <taxon>Cardiobacteriaceae</taxon>
        <taxon>Suttonella</taxon>
    </lineage>
</organism>
<reference evidence="9 10" key="1">
    <citation type="submission" date="2018-06" db="EMBL/GenBank/DDBJ databases">
        <authorList>
            <consortium name="Pathogen Informatics"/>
            <person name="Doyle S."/>
        </authorList>
    </citation>
    <scope>NUCLEOTIDE SEQUENCE [LARGE SCALE GENOMIC DNA]</scope>
    <source>
        <strain evidence="9 10">NCTC13337</strain>
    </source>
</reference>
<evidence type="ECO:0000313" key="9">
    <source>
        <dbReference type="EMBL" id="SUO97656.1"/>
    </source>
</evidence>
<dbReference type="Pfam" id="PF25944">
    <property type="entry name" value="Beta-barrel_RND"/>
    <property type="match status" value="1"/>
</dbReference>
<evidence type="ECO:0000256" key="4">
    <source>
        <dbReference type="SAM" id="MobiDB-lite"/>
    </source>
</evidence>
<dbReference type="NCBIfam" id="TIGR01730">
    <property type="entry name" value="RND_mfp"/>
    <property type="match status" value="1"/>
</dbReference>
<dbReference type="Gene3D" id="2.40.420.20">
    <property type="match status" value="1"/>
</dbReference>
<dbReference type="RefSeq" id="WP_072576976.1">
    <property type="nucleotide sequence ID" value="NZ_LWHB01000122.1"/>
</dbReference>
<feature type="domain" description="Multidrug resistance protein MdtA-like barrel-sandwich hybrid" evidence="6">
    <location>
        <begin position="78"/>
        <end position="229"/>
    </location>
</feature>
<dbReference type="InterPro" id="IPR058625">
    <property type="entry name" value="MdtA-like_BSH"/>
</dbReference>
<dbReference type="AlphaFoldDB" id="A0A380N060"/>
<dbReference type="Pfam" id="PF25967">
    <property type="entry name" value="RND-MFP_C"/>
    <property type="match status" value="1"/>
</dbReference>
<sequence length="427" mass="45441">MKLAKVSPLGLVIVAATLGLTGCDKIKEVTGQNNNDKAPTNSASAQKAPPAVVSIITAKPQTVTIKQNLPARLEASREAVIVPRISGIVEKRLFTEGSEVRAGQPLYQIDTGTYRAALLTAQANLKSAQASLGQAKANRDLQRATVNRYAPLVKANAISRQEYDNAVANLKVQESNIAAANAQIAAAKAAIDSANISLGYAGLNAPISGRIGRSQVSEGAYVTASNTQMAKIQQLNPMYLNITQSADAVLKLKNILQNGQAQADKGGLEILLEDGSIYPQQARLLFVDQTVNETTGELTLRAEVANPKGDLLPGLYVRVVVPQASYPNAYLIPQQAVTRGEKNIVMVVEEDGSFHPVPVTIIGQQDNQWIITDGLKEGMKIIVEGLAKAGMMGAKTVQTKPWQSDEMTNQAPEAVKEAQSSEKSAVQ</sequence>
<feature type="region of interest" description="Disordered" evidence="4">
    <location>
        <begin position="399"/>
        <end position="427"/>
    </location>
</feature>
<feature type="domain" description="Multidrug resistance protein MdtA-like alpha-helical hairpin" evidence="5">
    <location>
        <begin position="125"/>
        <end position="201"/>
    </location>
</feature>
<dbReference type="PROSITE" id="PS51257">
    <property type="entry name" value="PROKAR_LIPOPROTEIN"/>
    <property type="match status" value="1"/>
</dbReference>
<dbReference type="Pfam" id="PF25917">
    <property type="entry name" value="BSH_RND"/>
    <property type="match status" value="1"/>
</dbReference>
<dbReference type="GO" id="GO:0046677">
    <property type="term" value="P:response to antibiotic"/>
    <property type="evidence" value="ECO:0007669"/>
    <property type="project" value="TreeGrafter"/>
</dbReference>
<dbReference type="SUPFAM" id="SSF111369">
    <property type="entry name" value="HlyD-like secretion proteins"/>
    <property type="match status" value="1"/>
</dbReference>
<protein>
    <submittedName>
        <fullName evidence="9">Acriflavine resistance protein A</fullName>
    </submittedName>
</protein>
<feature type="domain" description="Multidrug resistance protein MdtA-like C-terminal permuted SH3" evidence="8">
    <location>
        <begin position="328"/>
        <end position="387"/>
    </location>
</feature>
<dbReference type="Gene3D" id="2.40.30.170">
    <property type="match status" value="1"/>
</dbReference>
<evidence type="ECO:0000256" key="1">
    <source>
        <dbReference type="ARBA" id="ARBA00004519"/>
    </source>
</evidence>
<keyword evidence="10" id="KW-1185">Reference proteome</keyword>
<feature type="coiled-coil region" evidence="3">
    <location>
        <begin position="163"/>
        <end position="197"/>
    </location>
</feature>
<evidence type="ECO:0000259" key="8">
    <source>
        <dbReference type="Pfam" id="PF25967"/>
    </source>
</evidence>
<dbReference type="Gene3D" id="1.10.287.470">
    <property type="entry name" value="Helix hairpin bin"/>
    <property type="match status" value="1"/>
</dbReference>
<name>A0A380N060_9GAMM</name>
<dbReference type="Proteomes" id="UP000254601">
    <property type="component" value="Unassembled WGS sequence"/>
</dbReference>
<proteinExistence type="inferred from homology"/>
<feature type="domain" description="Multidrug resistance protein MdtA-like beta-barrel" evidence="7">
    <location>
        <begin position="237"/>
        <end position="321"/>
    </location>
</feature>
<comment type="subcellular location">
    <subcellularLocation>
        <location evidence="1">Cell inner membrane</location>
        <topology evidence="1">Lipid-anchor</topology>
    </subcellularLocation>
</comment>
<dbReference type="InterPro" id="IPR058627">
    <property type="entry name" value="MdtA-like_C"/>
</dbReference>
<keyword evidence="3" id="KW-0175">Coiled coil</keyword>
<dbReference type="OrthoDB" id="9800613at2"/>
<evidence type="ECO:0000313" key="10">
    <source>
        <dbReference type="Proteomes" id="UP000254601"/>
    </source>
</evidence>
<evidence type="ECO:0000259" key="7">
    <source>
        <dbReference type="Pfam" id="PF25944"/>
    </source>
</evidence>
<evidence type="ECO:0000259" key="5">
    <source>
        <dbReference type="Pfam" id="PF25876"/>
    </source>
</evidence>
<evidence type="ECO:0000256" key="2">
    <source>
        <dbReference type="ARBA" id="ARBA00009477"/>
    </source>
</evidence>
<dbReference type="PANTHER" id="PTHR30158">
    <property type="entry name" value="ACRA/E-RELATED COMPONENT OF DRUG EFFLUX TRANSPORTER"/>
    <property type="match status" value="1"/>
</dbReference>
<dbReference type="InterPro" id="IPR058624">
    <property type="entry name" value="MdtA-like_HH"/>
</dbReference>
<dbReference type="EMBL" id="UHIC01000001">
    <property type="protein sequence ID" value="SUO97656.1"/>
    <property type="molecule type" value="Genomic_DNA"/>
</dbReference>
<dbReference type="GO" id="GO:0005886">
    <property type="term" value="C:plasma membrane"/>
    <property type="evidence" value="ECO:0007669"/>
    <property type="project" value="TreeGrafter"/>
</dbReference>
<dbReference type="InterPro" id="IPR006143">
    <property type="entry name" value="RND_pump_MFP"/>
</dbReference>
<accession>A0A380N060</accession>
<dbReference type="InterPro" id="IPR058626">
    <property type="entry name" value="MdtA-like_b-barrel"/>
</dbReference>
<dbReference type="Pfam" id="PF25876">
    <property type="entry name" value="HH_MFP_RND"/>
    <property type="match status" value="1"/>
</dbReference>
<dbReference type="GO" id="GO:0030313">
    <property type="term" value="C:cell envelope"/>
    <property type="evidence" value="ECO:0007669"/>
    <property type="project" value="UniProtKB-SubCell"/>
</dbReference>
<dbReference type="PANTHER" id="PTHR30158:SF3">
    <property type="entry name" value="MULTIDRUG EFFLUX PUMP SUBUNIT ACRA-RELATED"/>
    <property type="match status" value="1"/>
</dbReference>
<gene>
    <name evidence="9" type="primary">acrA</name>
    <name evidence="9" type="ORF">NCTC13337_02550</name>
</gene>